<organism evidence="1 2">
    <name type="scientific">Undibacterium griseum</name>
    <dbReference type="NCBI Taxonomy" id="2762295"/>
    <lineage>
        <taxon>Bacteria</taxon>
        <taxon>Pseudomonadati</taxon>
        <taxon>Pseudomonadota</taxon>
        <taxon>Betaproteobacteria</taxon>
        <taxon>Burkholderiales</taxon>
        <taxon>Oxalobacteraceae</taxon>
        <taxon>Undibacterium</taxon>
    </lineage>
</organism>
<dbReference type="Proteomes" id="UP000613113">
    <property type="component" value="Unassembled WGS sequence"/>
</dbReference>
<evidence type="ECO:0000313" key="1">
    <source>
        <dbReference type="EMBL" id="MBC3886630.1"/>
    </source>
</evidence>
<protein>
    <submittedName>
        <fullName evidence="1">Uncharacterized protein</fullName>
    </submittedName>
</protein>
<name>A0ABR6YS70_9BURK</name>
<sequence>MTPSQKQQAERLWELQKITNQTVQDIADQMGKLAVAHIILEQDRWNQIFESWEQTNKRMHEVGEALTKLYGL</sequence>
<keyword evidence="2" id="KW-1185">Reference proteome</keyword>
<proteinExistence type="predicted"/>
<dbReference type="EMBL" id="JACOGC010000010">
    <property type="protein sequence ID" value="MBC3886630.1"/>
    <property type="molecule type" value="Genomic_DNA"/>
</dbReference>
<dbReference type="RefSeq" id="WP_186864182.1">
    <property type="nucleotide sequence ID" value="NZ_JACOGC010000010.1"/>
</dbReference>
<comment type="caution">
    <text evidence="1">The sequence shown here is derived from an EMBL/GenBank/DDBJ whole genome shotgun (WGS) entry which is preliminary data.</text>
</comment>
<gene>
    <name evidence="1" type="ORF">H8K27_15995</name>
</gene>
<accession>A0ABR6YS70</accession>
<reference evidence="1 2" key="1">
    <citation type="submission" date="2020-08" db="EMBL/GenBank/DDBJ databases">
        <title>Novel species isolated from subtropical streams in China.</title>
        <authorList>
            <person name="Lu H."/>
        </authorList>
    </citation>
    <scope>NUCLEOTIDE SEQUENCE [LARGE SCALE GENOMIC DNA]</scope>
    <source>
        <strain evidence="1 2">FT31W</strain>
    </source>
</reference>
<evidence type="ECO:0000313" key="2">
    <source>
        <dbReference type="Proteomes" id="UP000613113"/>
    </source>
</evidence>